<proteinExistence type="predicted"/>
<gene>
    <name evidence="1" type="ORF">CAL13_08760</name>
</gene>
<organism evidence="1 2">
    <name type="scientific">Bordetella genomosp. 9</name>
    <dbReference type="NCBI Taxonomy" id="1416803"/>
    <lineage>
        <taxon>Bacteria</taxon>
        <taxon>Pseudomonadati</taxon>
        <taxon>Pseudomonadota</taxon>
        <taxon>Betaproteobacteria</taxon>
        <taxon>Burkholderiales</taxon>
        <taxon>Alcaligenaceae</taxon>
        <taxon>Bordetella</taxon>
    </lineage>
</organism>
<dbReference type="EMBL" id="CP021109">
    <property type="protein sequence ID" value="ARP86280.1"/>
    <property type="molecule type" value="Genomic_DNA"/>
</dbReference>
<keyword evidence="2" id="KW-1185">Reference proteome</keyword>
<dbReference type="InterPro" id="IPR009679">
    <property type="entry name" value="Phage_186_CII-like"/>
</dbReference>
<protein>
    <submittedName>
        <fullName evidence="1">Uncharacterized protein</fullName>
    </submittedName>
</protein>
<reference evidence="1 2" key="1">
    <citation type="submission" date="2017-05" db="EMBL/GenBank/DDBJ databases">
        <title>Complete and WGS of Bordetella genogroups.</title>
        <authorList>
            <person name="Spilker T."/>
            <person name="LiPuma J."/>
        </authorList>
    </citation>
    <scope>NUCLEOTIDE SEQUENCE [LARGE SCALE GENOMIC DNA]</scope>
    <source>
        <strain evidence="1 2">AU17164</strain>
    </source>
</reference>
<dbReference type="RefSeq" id="WP_086072117.1">
    <property type="nucleotide sequence ID" value="NZ_CP021109.1"/>
</dbReference>
<sequence length="145" mass="15493">MNTTDAAYATVHDYPGGSESLGPRVGISAAVLRNKVNPNNDTHHLTYAEAIRISGLTGDVRMIEAWAALHDRILVPVPQAGTSDMDVLSDTCSLVTQVGEYMKTIHTALSDGRVDQKEISAIRQQAIEAMAKVATLVACLEGMAE</sequence>
<dbReference type="GO" id="GO:0003677">
    <property type="term" value="F:DNA binding"/>
    <property type="evidence" value="ECO:0007669"/>
    <property type="project" value="InterPro"/>
</dbReference>
<dbReference type="Pfam" id="PF06892">
    <property type="entry name" value="Phage_CP76"/>
    <property type="match status" value="1"/>
</dbReference>
<accession>A0A1W6YYW1</accession>
<name>A0A1W6YYW1_9BORD</name>
<dbReference type="AlphaFoldDB" id="A0A1W6YYW1"/>
<evidence type="ECO:0000313" key="1">
    <source>
        <dbReference type="EMBL" id="ARP86280.1"/>
    </source>
</evidence>
<evidence type="ECO:0000313" key="2">
    <source>
        <dbReference type="Proteomes" id="UP000194139"/>
    </source>
</evidence>
<dbReference type="Proteomes" id="UP000194139">
    <property type="component" value="Chromosome"/>
</dbReference>